<gene>
    <name evidence="2" type="ORF">MSSAC_3474</name>
</gene>
<dbReference type="PATRIC" id="fig|1434118.4.peg.4474"/>
<dbReference type="STRING" id="1434118.MSSAC_3474"/>
<evidence type="ECO:0000313" key="3">
    <source>
        <dbReference type="Proteomes" id="UP000033123"/>
    </source>
</evidence>
<dbReference type="InterPro" id="IPR029058">
    <property type="entry name" value="AB_hydrolase_fold"/>
</dbReference>
<protein>
    <submittedName>
        <fullName evidence="2">Non-heme chloroperoxidase</fullName>
        <ecNumber evidence="2">1.11.1.10</ecNumber>
    </submittedName>
</protein>
<dbReference type="GO" id="GO:0016691">
    <property type="term" value="F:chloride peroxidase activity"/>
    <property type="evidence" value="ECO:0007669"/>
    <property type="project" value="UniProtKB-EC"/>
</dbReference>
<dbReference type="InterPro" id="IPR050471">
    <property type="entry name" value="AB_hydrolase"/>
</dbReference>
<name>A0A0E3PQC7_9EURY</name>
<dbReference type="Pfam" id="PF00561">
    <property type="entry name" value="Abhydrolase_1"/>
    <property type="match status" value="1"/>
</dbReference>
<dbReference type="PANTHER" id="PTHR43433:SF3">
    <property type="entry name" value="NON-HEME CHLOROPEROXIDASE"/>
    <property type="match status" value="1"/>
</dbReference>
<reference evidence="2 3" key="1">
    <citation type="submission" date="2014-07" db="EMBL/GenBank/DDBJ databases">
        <title>Methanogenic archaea and the global carbon cycle.</title>
        <authorList>
            <person name="Henriksen J.R."/>
            <person name="Luke J."/>
            <person name="Reinhart S."/>
            <person name="Benedict M.N."/>
            <person name="Youngblut N.D."/>
            <person name="Metcalf M.E."/>
            <person name="Whitaker R.J."/>
            <person name="Metcalf W.W."/>
        </authorList>
    </citation>
    <scope>NUCLEOTIDE SEQUENCE [LARGE SCALE GENOMIC DNA]</scope>
    <source>
        <strain evidence="2 3">C2J</strain>
    </source>
</reference>
<dbReference type="FunFam" id="3.40.50.1820:FF:000205">
    <property type="entry name" value="Non-haem bromoperoxidase BPO-A2"/>
    <property type="match status" value="1"/>
</dbReference>
<evidence type="ECO:0000259" key="1">
    <source>
        <dbReference type="Pfam" id="PF00561"/>
    </source>
</evidence>
<keyword evidence="2" id="KW-0575">Peroxidase</keyword>
<dbReference type="KEGG" id="msj:MSSAC_3474"/>
<dbReference type="HOGENOM" id="CLU_020336_12_3_2"/>
<keyword evidence="2" id="KW-0560">Oxidoreductase</keyword>
<dbReference type="InterPro" id="IPR000073">
    <property type="entry name" value="AB_hydrolase_1"/>
</dbReference>
<dbReference type="EMBL" id="CP009508">
    <property type="protein sequence ID" value="AKB38064.1"/>
    <property type="molecule type" value="Genomic_DNA"/>
</dbReference>
<evidence type="ECO:0000313" key="2">
    <source>
        <dbReference type="EMBL" id="AKB38064.1"/>
    </source>
</evidence>
<sequence>MTAITTKDGMRIYYKDWGSGQPVVFSHGWPLNSDAFEDQMFFLASRGYRCIAHDRRGHGRSSQPWNGNDMDTYADDLAELIETLDLKDAILVGHSTGGGEVTRYIGRYGTDRVARAVLIGAVSPLMLKTPANPAGTPIEVFDQIRASVKADRSQYWKDLSLPFYGYNRPGAKISEGVRDSFWLQGMMAGFPAAYFCIKAFSETDLTEDLKKFDVPTLILHGDDDQIVPIGASAMLSSKLVKDTTLKVYKGAPHGMCTTLKDRVNEDLLAFFKE</sequence>
<dbReference type="Gene3D" id="3.40.50.1820">
    <property type="entry name" value="alpha/beta hydrolase"/>
    <property type="match status" value="1"/>
</dbReference>
<dbReference type="PANTHER" id="PTHR43433">
    <property type="entry name" value="HYDROLASE, ALPHA/BETA FOLD FAMILY PROTEIN"/>
    <property type="match status" value="1"/>
</dbReference>
<dbReference type="AlphaFoldDB" id="A0A0E3PQC7"/>
<dbReference type="GeneID" id="24873166"/>
<accession>A0A0E3PQC7</accession>
<feature type="domain" description="AB hydrolase-1" evidence="1">
    <location>
        <begin position="22"/>
        <end position="253"/>
    </location>
</feature>
<dbReference type="PRINTS" id="PR00111">
    <property type="entry name" value="ABHYDROLASE"/>
</dbReference>
<organism evidence="2 3">
    <name type="scientific">Methanosarcina siciliae C2J</name>
    <dbReference type="NCBI Taxonomy" id="1434118"/>
    <lineage>
        <taxon>Archaea</taxon>
        <taxon>Methanobacteriati</taxon>
        <taxon>Methanobacteriota</taxon>
        <taxon>Stenosarchaea group</taxon>
        <taxon>Methanomicrobia</taxon>
        <taxon>Methanosarcinales</taxon>
        <taxon>Methanosarcinaceae</taxon>
        <taxon>Methanosarcina</taxon>
    </lineage>
</organism>
<proteinExistence type="predicted"/>
<dbReference type="EC" id="1.11.1.10" evidence="2"/>
<dbReference type="Proteomes" id="UP000033123">
    <property type="component" value="Chromosome"/>
</dbReference>
<dbReference type="SUPFAM" id="SSF53474">
    <property type="entry name" value="alpha/beta-Hydrolases"/>
    <property type="match status" value="1"/>
</dbReference>
<dbReference type="RefSeq" id="WP_048184551.1">
    <property type="nucleotide sequence ID" value="NZ_CP009508.1"/>
</dbReference>